<keyword evidence="2" id="KW-1133">Transmembrane helix</keyword>
<evidence type="ECO:0000313" key="4">
    <source>
        <dbReference type="Proteomes" id="UP000663671"/>
    </source>
</evidence>
<keyword evidence="2" id="KW-0812">Transmembrane</keyword>
<dbReference type="Proteomes" id="UP000663671">
    <property type="component" value="Chromosome 5"/>
</dbReference>
<dbReference type="EMBL" id="CP069111">
    <property type="protein sequence ID" value="QSS62171.1"/>
    <property type="molecule type" value="Genomic_DNA"/>
</dbReference>
<evidence type="ECO:0000256" key="1">
    <source>
        <dbReference type="SAM" id="MobiDB-lite"/>
    </source>
</evidence>
<protein>
    <recommendedName>
        <fullName evidence="5">Transmembrane protein</fullName>
    </recommendedName>
</protein>
<evidence type="ECO:0008006" key="5">
    <source>
        <dbReference type="Google" id="ProtNLM"/>
    </source>
</evidence>
<feature type="transmembrane region" description="Helical" evidence="2">
    <location>
        <begin position="12"/>
        <end position="30"/>
    </location>
</feature>
<reference evidence="3" key="1">
    <citation type="submission" date="2021-01" db="EMBL/GenBank/DDBJ databases">
        <title>Chromosome-level genome assembly of a human fungal pathogen reveals clustering of transcriptionally co-regulated genes.</title>
        <authorList>
            <person name="Voorhies M."/>
            <person name="Cohen S."/>
            <person name="Shea T.P."/>
            <person name="Petrus S."/>
            <person name="Munoz J.F."/>
            <person name="Poplawski S."/>
            <person name="Goldman W.E."/>
            <person name="Michael T."/>
            <person name="Cuomo C.A."/>
            <person name="Sil A."/>
            <person name="Beyhan S."/>
        </authorList>
    </citation>
    <scope>NUCLEOTIDE SEQUENCE</scope>
    <source>
        <strain evidence="3">WU24</strain>
    </source>
</reference>
<organism evidence="3 4">
    <name type="scientific">Ajellomyces capsulatus</name>
    <name type="common">Darling's disease fungus</name>
    <name type="synonym">Histoplasma capsulatum</name>
    <dbReference type="NCBI Taxonomy" id="5037"/>
    <lineage>
        <taxon>Eukaryota</taxon>
        <taxon>Fungi</taxon>
        <taxon>Dikarya</taxon>
        <taxon>Ascomycota</taxon>
        <taxon>Pezizomycotina</taxon>
        <taxon>Eurotiomycetes</taxon>
        <taxon>Eurotiomycetidae</taxon>
        <taxon>Onygenales</taxon>
        <taxon>Ajellomycetaceae</taxon>
        <taxon>Histoplasma</taxon>
    </lineage>
</organism>
<dbReference type="VEuPathDB" id="FungiDB:I7I51_04348"/>
<proteinExistence type="predicted"/>
<sequence>MKILSSTHGSARILVVINLSLFTICLFNLLTLTTALPTGQQQFDSISTIGRPKGHEKRSLPGLLVTAPEGAVGEHPSPASGGEGHNTAPKKTPIYFALLAISALVVGVKGNDVSMK</sequence>
<feature type="transmembrane region" description="Helical" evidence="2">
    <location>
        <begin position="94"/>
        <end position="111"/>
    </location>
</feature>
<accession>A0A8A1M870</accession>
<evidence type="ECO:0000256" key="2">
    <source>
        <dbReference type="SAM" id="Phobius"/>
    </source>
</evidence>
<dbReference type="AlphaFoldDB" id="A0A8A1M870"/>
<keyword evidence="2" id="KW-0472">Membrane</keyword>
<dbReference type="OrthoDB" id="4187771at2759"/>
<evidence type="ECO:0000313" key="3">
    <source>
        <dbReference type="EMBL" id="QSS62171.1"/>
    </source>
</evidence>
<gene>
    <name evidence="3" type="ORF">I7I51_04348</name>
</gene>
<name>A0A8A1M870_AJECA</name>
<feature type="region of interest" description="Disordered" evidence="1">
    <location>
        <begin position="68"/>
        <end position="87"/>
    </location>
</feature>